<dbReference type="EMBL" id="UGHS01000001">
    <property type="protein sequence ID" value="STO92367.1"/>
    <property type="molecule type" value="Genomic_DNA"/>
</dbReference>
<dbReference type="NCBIfam" id="NF005389">
    <property type="entry name" value="PRK06934.1"/>
    <property type="match status" value="1"/>
</dbReference>
<dbReference type="Gene3D" id="3.40.50.360">
    <property type="match status" value="1"/>
</dbReference>
<dbReference type="PANTHER" id="PTHR39201:SF1">
    <property type="entry name" value="FLAVODOXIN-LIKE DOMAIN-CONTAINING PROTEIN"/>
    <property type="match status" value="1"/>
</dbReference>
<feature type="domain" description="Flavodoxin-like" evidence="4">
    <location>
        <begin position="59"/>
        <end position="179"/>
    </location>
</feature>
<gene>
    <name evidence="5" type="ORF">NCTC13335_00189</name>
</gene>
<feature type="chain" id="PRO_5016838778" evidence="3">
    <location>
        <begin position="24"/>
        <end position="209"/>
    </location>
</feature>
<evidence type="ECO:0000313" key="5">
    <source>
        <dbReference type="EMBL" id="STO92367.1"/>
    </source>
</evidence>
<dbReference type="SUPFAM" id="SSF52218">
    <property type="entry name" value="Flavoproteins"/>
    <property type="match status" value="1"/>
</dbReference>
<proteinExistence type="predicted"/>
<dbReference type="RefSeq" id="WP_115002525.1">
    <property type="nucleotide sequence ID" value="NZ_UGHS01000001.1"/>
</dbReference>
<dbReference type="OrthoDB" id="9806505at2"/>
<dbReference type="PANTHER" id="PTHR39201">
    <property type="entry name" value="EXPORTED PROTEIN-RELATED"/>
    <property type="match status" value="1"/>
</dbReference>
<keyword evidence="3" id="KW-0732">Signal</keyword>
<dbReference type="GO" id="GO:0010181">
    <property type="term" value="F:FMN binding"/>
    <property type="evidence" value="ECO:0007669"/>
    <property type="project" value="InterPro"/>
</dbReference>
<name>A0A377IXX8_9PAST</name>
<dbReference type="InterPro" id="IPR029039">
    <property type="entry name" value="Flavoprotein-like_sf"/>
</dbReference>
<keyword evidence="6" id="KW-1185">Reference proteome</keyword>
<evidence type="ECO:0000313" key="6">
    <source>
        <dbReference type="Proteomes" id="UP000255264"/>
    </source>
</evidence>
<dbReference type="InterPro" id="IPR008254">
    <property type="entry name" value="Flavodoxin/NO_synth"/>
</dbReference>
<keyword evidence="1" id="KW-0285">Flavoprotein</keyword>
<evidence type="ECO:0000256" key="3">
    <source>
        <dbReference type="SAM" id="SignalP"/>
    </source>
</evidence>
<evidence type="ECO:0000259" key="4">
    <source>
        <dbReference type="Pfam" id="PF12682"/>
    </source>
</evidence>
<keyword evidence="2" id="KW-0288">FMN</keyword>
<accession>A0A377IXX8</accession>
<evidence type="ECO:0000256" key="1">
    <source>
        <dbReference type="ARBA" id="ARBA00022630"/>
    </source>
</evidence>
<organism evidence="5 6">
    <name type="scientific">Haemophilus pittmaniae</name>
    <dbReference type="NCBI Taxonomy" id="249188"/>
    <lineage>
        <taxon>Bacteria</taxon>
        <taxon>Pseudomonadati</taxon>
        <taxon>Pseudomonadota</taxon>
        <taxon>Gammaproteobacteria</taxon>
        <taxon>Pasteurellales</taxon>
        <taxon>Pasteurellaceae</taxon>
        <taxon>Haemophilus</taxon>
    </lineage>
</organism>
<reference evidence="5 6" key="1">
    <citation type="submission" date="2018-06" db="EMBL/GenBank/DDBJ databases">
        <authorList>
            <consortium name="Pathogen Informatics"/>
            <person name="Doyle S."/>
        </authorList>
    </citation>
    <scope>NUCLEOTIDE SEQUENCE [LARGE SCALE GENOMIC DNA]</scope>
    <source>
        <strain evidence="5 6">NCTC13335</strain>
    </source>
</reference>
<feature type="signal peptide" evidence="3">
    <location>
        <begin position="1"/>
        <end position="23"/>
    </location>
</feature>
<dbReference type="AlphaFoldDB" id="A0A377IXX8"/>
<protein>
    <submittedName>
        <fullName evidence="5">Flavodoxin</fullName>
    </submittedName>
</protein>
<dbReference type="Proteomes" id="UP000255264">
    <property type="component" value="Unassembled WGS sequence"/>
</dbReference>
<dbReference type="Pfam" id="PF12682">
    <property type="entry name" value="Flavodoxin_4"/>
    <property type="match status" value="1"/>
</dbReference>
<evidence type="ECO:0000256" key="2">
    <source>
        <dbReference type="ARBA" id="ARBA00022643"/>
    </source>
</evidence>
<sequence length="209" mass="23413">MKKMFLFSTALAFALFAAQVAQAKNLIIYFSQPESYTAEQLVDGVSGASKLIKNGEMLGANEYLAKEIQKTAGGELFRLETVKPYPTTHQPLLDYAQNEQRQNIKPSLKALPNLDGVDIVFLVYPIWWYQAPMAWYSLLEQTDFSGKTIVPIVGHGGSRFSGTDRELKKLEPNATVKDGFEAYLHKSVRAEPKVEAELAEFLKENGYVK</sequence>